<keyword evidence="9" id="KW-1185">Reference proteome</keyword>
<name>A0A2A9CUL6_9ACTN</name>
<comment type="caution">
    <text evidence="8">The sequence shown here is derived from an EMBL/GenBank/DDBJ whole genome shotgun (WGS) entry which is preliminary data.</text>
</comment>
<dbReference type="OrthoDB" id="7051771at2"/>
<keyword evidence="2" id="KW-1003">Cell membrane</keyword>
<dbReference type="InterPro" id="IPR004869">
    <property type="entry name" value="MMPL_dom"/>
</dbReference>
<accession>A0A2A9CUL6</accession>
<feature type="transmembrane region" description="Helical" evidence="6">
    <location>
        <begin position="556"/>
        <end position="577"/>
    </location>
</feature>
<feature type="transmembrane region" description="Helical" evidence="6">
    <location>
        <begin position="354"/>
        <end position="384"/>
    </location>
</feature>
<dbReference type="PANTHER" id="PTHR33406">
    <property type="entry name" value="MEMBRANE PROTEIN MJ1562-RELATED"/>
    <property type="match status" value="1"/>
</dbReference>
<evidence type="ECO:0000256" key="3">
    <source>
        <dbReference type="ARBA" id="ARBA00022692"/>
    </source>
</evidence>
<feature type="domain" description="SSD" evidence="7">
    <location>
        <begin position="241"/>
        <end position="332"/>
    </location>
</feature>
<organism evidence="8 9">
    <name type="scientific">Propionicimonas paludicola</name>
    <dbReference type="NCBI Taxonomy" id="185243"/>
    <lineage>
        <taxon>Bacteria</taxon>
        <taxon>Bacillati</taxon>
        <taxon>Actinomycetota</taxon>
        <taxon>Actinomycetes</taxon>
        <taxon>Propionibacteriales</taxon>
        <taxon>Nocardioidaceae</taxon>
        <taxon>Propionicimonas</taxon>
    </lineage>
</organism>
<dbReference type="PROSITE" id="PS50156">
    <property type="entry name" value="SSD"/>
    <property type="match status" value="1"/>
</dbReference>
<keyword evidence="3 6" id="KW-0812">Transmembrane</keyword>
<sequence>MSSFLYRIGRASYRARGRVVAAWLLVLVVLGALAFTIGGKFDDSFRVPNAASTIALDQLKATFPEAADATATVLITVPEGSKLEDPAVKKKVETWLKKFDDLSFVRGTVSPYNEHVDGLISSDGRSGRVTVRVNTTASLVTNAQREQITEVADSLAEQLPGTKAFAGGEIFGIHVPHLSIVEALGLGVAVLVLLVTLGSFVASMMPIGSAITGVGIAVMITQIAAGVISVSSTTLMLAIMLGLAVGIDYALFILSRHRDQLASGMDVEESAARAVGTAGSAVVFAGLTVIIALVGLSIAGLPFLSVMGIFAAVGVAVEVLLALTMLPAFLGFAGDRLRPKAPKPKKNKRPRRSLNIAGGWVKAVTKWPLVTVAIVLVGLGALAIPTKDLYLALPTSGRSLPGTQDRVAADEITKIFGAGANGPLIVTANIVESDDPMKVMDGLKADIEAMPGVKMVATSTPNANADTGMVQVIPTTGPDDPATATLVQQLRDHQGQWKSEWGVDTAVTGFTAVTIDVTERLRDALLPFGIFVVGLSLVLLTMVFRSVWVPIKAALGYLLSLGGAFGATTLVFNQGWFRQAINLPEAGPVISFLPIIGMGILFGLAMDYEVFLVSRMREEYVHGSTTTWVEDGFVHSAKVVAAAGGIMFAVFAFFVPNGEGAIKPIAFALAVGVALDAFVVRMTLVPAVMKLLGRHAWWLPKWLDRRLPSLDIEGESLARQLELADWPAPGDTAAVVGQGLSARLKDRIIFDQLELRVEPGEVLVIEAEPAQRRALLMALSGRLKLTEGRLKVLGLVLPEEAPVLRPQAAMLSAGTADFERLLGRQHGGLVCVDSADDLSQRRDTLLTQALSASADSPTPITWLLGVSPGAELDGWLPVPYRVLHLASHRALEGASK</sequence>
<evidence type="ECO:0000256" key="1">
    <source>
        <dbReference type="ARBA" id="ARBA00004651"/>
    </source>
</evidence>
<dbReference type="EMBL" id="PDJC01000001">
    <property type="protein sequence ID" value="PFG18137.1"/>
    <property type="molecule type" value="Genomic_DNA"/>
</dbReference>
<dbReference type="Pfam" id="PF03176">
    <property type="entry name" value="MMPL"/>
    <property type="match status" value="2"/>
</dbReference>
<evidence type="ECO:0000256" key="5">
    <source>
        <dbReference type="ARBA" id="ARBA00023136"/>
    </source>
</evidence>
<feature type="transmembrane region" description="Helical" evidence="6">
    <location>
        <begin position="309"/>
        <end position="333"/>
    </location>
</feature>
<reference evidence="8 9" key="1">
    <citation type="submission" date="2017-10" db="EMBL/GenBank/DDBJ databases">
        <title>Sequencing the genomes of 1000 actinobacteria strains.</title>
        <authorList>
            <person name="Klenk H.-P."/>
        </authorList>
    </citation>
    <scope>NUCLEOTIDE SEQUENCE [LARGE SCALE GENOMIC DNA]</scope>
    <source>
        <strain evidence="8 9">DSM 15597</strain>
    </source>
</reference>
<evidence type="ECO:0000313" key="8">
    <source>
        <dbReference type="EMBL" id="PFG18137.1"/>
    </source>
</evidence>
<keyword evidence="4 6" id="KW-1133">Transmembrane helix</keyword>
<feature type="transmembrane region" description="Helical" evidence="6">
    <location>
        <begin position="234"/>
        <end position="254"/>
    </location>
</feature>
<evidence type="ECO:0000313" key="9">
    <source>
        <dbReference type="Proteomes" id="UP000226079"/>
    </source>
</evidence>
<evidence type="ECO:0000256" key="6">
    <source>
        <dbReference type="SAM" id="Phobius"/>
    </source>
</evidence>
<feature type="transmembrane region" description="Helical" evidence="6">
    <location>
        <begin position="275"/>
        <end position="303"/>
    </location>
</feature>
<dbReference type="InterPro" id="IPR050545">
    <property type="entry name" value="Mycobact_MmpL"/>
</dbReference>
<dbReference type="InterPro" id="IPR000731">
    <property type="entry name" value="SSD"/>
</dbReference>
<comment type="subcellular location">
    <subcellularLocation>
        <location evidence="1">Cell membrane</location>
        <topology evidence="1">Multi-pass membrane protein</topology>
    </subcellularLocation>
</comment>
<feature type="transmembrane region" description="Helical" evidence="6">
    <location>
        <begin position="524"/>
        <end position="544"/>
    </location>
</feature>
<feature type="transmembrane region" description="Helical" evidence="6">
    <location>
        <begin position="589"/>
        <end position="612"/>
    </location>
</feature>
<proteinExistence type="predicted"/>
<dbReference type="RefSeq" id="WP_098461512.1">
    <property type="nucleotide sequence ID" value="NZ_PDJC01000001.1"/>
</dbReference>
<evidence type="ECO:0000259" key="7">
    <source>
        <dbReference type="PROSITE" id="PS50156"/>
    </source>
</evidence>
<feature type="transmembrane region" description="Helical" evidence="6">
    <location>
        <begin position="661"/>
        <end position="684"/>
    </location>
</feature>
<dbReference type="Proteomes" id="UP000226079">
    <property type="component" value="Unassembled WGS sequence"/>
</dbReference>
<evidence type="ECO:0000256" key="4">
    <source>
        <dbReference type="ARBA" id="ARBA00022989"/>
    </source>
</evidence>
<keyword evidence="5 6" id="KW-0472">Membrane</keyword>
<feature type="transmembrane region" description="Helical" evidence="6">
    <location>
        <begin position="209"/>
        <end position="228"/>
    </location>
</feature>
<protein>
    <submittedName>
        <fullName evidence="8">RND superfamily putative drug exporter</fullName>
    </submittedName>
</protein>
<evidence type="ECO:0000256" key="2">
    <source>
        <dbReference type="ARBA" id="ARBA00022475"/>
    </source>
</evidence>
<dbReference type="GO" id="GO:0005886">
    <property type="term" value="C:plasma membrane"/>
    <property type="evidence" value="ECO:0007669"/>
    <property type="project" value="UniProtKB-SubCell"/>
</dbReference>
<feature type="transmembrane region" description="Helical" evidence="6">
    <location>
        <begin position="633"/>
        <end position="655"/>
    </location>
</feature>
<dbReference type="SUPFAM" id="SSF82866">
    <property type="entry name" value="Multidrug efflux transporter AcrB transmembrane domain"/>
    <property type="match status" value="2"/>
</dbReference>
<feature type="transmembrane region" description="Helical" evidence="6">
    <location>
        <begin position="183"/>
        <end position="202"/>
    </location>
</feature>
<gene>
    <name evidence="8" type="ORF">ATK74_2718</name>
</gene>
<dbReference type="Gene3D" id="1.20.1640.10">
    <property type="entry name" value="Multidrug efflux transporter AcrB transmembrane domain"/>
    <property type="match status" value="2"/>
</dbReference>
<dbReference type="AlphaFoldDB" id="A0A2A9CUL6"/>
<dbReference type="PANTHER" id="PTHR33406:SF13">
    <property type="entry name" value="MEMBRANE PROTEIN YDFJ"/>
    <property type="match status" value="1"/>
</dbReference>